<evidence type="ECO:0000313" key="1">
    <source>
        <dbReference type="EMBL" id="KKM59899.1"/>
    </source>
</evidence>
<organism evidence="1">
    <name type="scientific">marine sediment metagenome</name>
    <dbReference type="NCBI Taxonomy" id="412755"/>
    <lineage>
        <taxon>unclassified sequences</taxon>
        <taxon>metagenomes</taxon>
        <taxon>ecological metagenomes</taxon>
    </lineage>
</organism>
<reference evidence="1" key="1">
    <citation type="journal article" date="2015" name="Nature">
        <title>Complex archaea that bridge the gap between prokaryotes and eukaryotes.</title>
        <authorList>
            <person name="Spang A."/>
            <person name="Saw J.H."/>
            <person name="Jorgensen S.L."/>
            <person name="Zaremba-Niedzwiedzka K."/>
            <person name="Martijn J."/>
            <person name="Lind A.E."/>
            <person name="van Eijk R."/>
            <person name="Schleper C."/>
            <person name="Guy L."/>
            <person name="Ettema T.J."/>
        </authorList>
    </citation>
    <scope>NUCLEOTIDE SEQUENCE</scope>
</reference>
<evidence type="ECO:0008006" key="2">
    <source>
        <dbReference type="Google" id="ProtNLM"/>
    </source>
</evidence>
<feature type="non-terminal residue" evidence="1">
    <location>
        <position position="1"/>
    </location>
</feature>
<name>A0A0F9IRA6_9ZZZZ</name>
<sequence length="285" mass="32839">KPKFMYSLHNSAFGGVYFYVSSGVGNLFSELVNFVKREQLPLHLGESEAPFIKKLHDAVFQLGGIQEQYDYVESKGIENPQVFIKMGTSSFDYQKRIVGEKSFNLVCEMPYFYHQDIQDTSLTEFDRRDLRLISLEYLKDISNYSNKIFRQIKKFCNKSTRIYTAVEGYSKFTPLSIELGIMDAKSSSIYEGKAIVSQAFDSNISSRYYSLLTISMIVRLCEEAISTHPENNGEITKIKFDLEKWIEQKINELLSSTKFDVIPIQKLVRVQIGSMFITLENSTKK</sequence>
<comment type="caution">
    <text evidence="1">The sequence shown here is derived from an EMBL/GenBank/DDBJ whole genome shotgun (WGS) entry which is preliminary data.</text>
</comment>
<gene>
    <name evidence="1" type="ORF">LCGC14_1547400</name>
</gene>
<dbReference type="AlphaFoldDB" id="A0A0F9IRA6"/>
<proteinExistence type="predicted"/>
<protein>
    <recommendedName>
        <fullName evidence="2">Peptidase M14 carboxypeptidase A domain-containing protein</fullName>
    </recommendedName>
</protein>
<accession>A0A0F9IRA6</accession>
<dbReference type="EMBL" id="LAZR01011781">
    <property type="protein sequence ID" value="KKM59899.1"/>
    <property type="molecule type" value="Genomic_DNA"/>
</dbReference>